<dbReference type="PANTHER" id="PTHR38445">
    <property type="entry name" value="HTH-TYPE TRANSCRIPTIONAL REPRESSOR YTRA"/>
    <property type="match status" value="1"/>
</dbReference>
<dbReference type="Pfam" id="PF00392">
    <property type="entry name" value="GntR"/>
    <property type="match status" value="1"/>
</dbReference>
<reference evidence="5 6" key="1">
    <citation type="submission" date="2019-04" db="EMBL/GenBank/DDBJ databases">
        <authorList>
            <person name="Liu Q."/>
            <person name="Xin Y.-H."/>
        </authorList>
    </citation>
    <scope>NUCLEOTIDE SEQUENCE [LARGE SCALE GENOMIC DNA]</scope>
    <source>
        <strain evidence="5 6">AM23</strain>
    </source>
</reference>
<dbReference type="InterPro" id="IPR000524">
    <property type="entry name" value="Tscrpt_reg_HTH_GntR"/>
</dbReference>
<dbReference type="PROSITE" id="PS50949">
    <property type="entry name" value="HTH_GNTR"/>
    <property type="match status" value="1"/>
</dbReference>
<dbReference type="SUPFAM" id="SSF46785">
    <property type="entry name" value="Winged helix' DNA-binding domain"/>
    <property type="match status" value="1"/>
</dbReference>
<comment type="caution">
    <text evidence="5">The sequence shown here is derived from an EMBL/GenBank/DDBJ whole genome shotgun (WGS) entry which is preliminary data.</text>
</comment>
<evidence type="ECO:0000256" key="3">
    <source>
        <dbReference type="ARBA" id="ARBA00023163"/>
    </source>
</evidence>
<keyword evidence="3" id="KW-0804">Transcription</keyword>
<accession>A0A4S5EAN0</accession>
<protein>
    <submittedName>
        <fullName evidence="5">GntR family transcriptional regulator</fullName>
    </submittedName>
</protein>
<proteinExistence type="predicted"/>
<evidence type="ECO:0000313" key="6">
    <source>
        <dbReference type="Proteomes" id="UP000305233"/>
    </source>
</evidence>
<keyword evidence="6" id="KW-1185">Reference proteome</keyword>
<dbReference type="EMBL" id="SSWH01000001">
    <property type="protein sequence ID" value="THJ68744.1"/>
    <property type="molecule type" value="Genomic_DNA"/>
</dbReference>
<feature type="domain" description="HTH gntR-type" evidence="4">
    <location>
        <begin position="12"/>
        <end position="80"/>
    </location>
</feature>
<dbReference type="GO" id="GO:0003677">
    <property type="term" value="F:DNA binding"/>
    <property type="evidence" value="ECO:0007669"/>
    <property type="project" value="UniProtKB-KW"/>
</dbReference>
<dbReference type="InterPro" id="IPR036390">
    <property type="entry name" value="WH_DNA-bd_sf"/>
</dbReference>
<evidence type="ECO:0000259" key="4">
    <source>
        <dbReference type="PROSITE" id="PS50949"/>
    </source>
</evidence>
<dbReference type="OrthoDB" id="162505at2"/>
<organism evidence="5 6">
    <name type="scientific">Arthrobacter echini</name>
    <dbReference type="NCBI Taxonomy" id="1529066"/>
    <lineage>
        <taxon>Bacteria</taxon>
        <taxon>Bacillati</taxon>
        <taxon>Actinomycetota</taxon>
        <taxon>Actinomycetes</taxon>
        <taxon>Micrococcales</taxon>
        <taxon>Micrococcaceae</taxon>
        <taxon>Arthrobacter</taxon>
    </lineage>
</organism>
<evidence type="ECO:0000256" key="2">
    <source>
        <dbReference type="ARBA" id="ARBA00023125"/>
    </source>
</evidence>
<evidence type="ECO:0000256" key="1">
    <source>
        <dbReference type="ARBA" id="ARBA00023015"/>
    </source>
</evidence>
<keyword evidence="1" id="KW-0805">Transcription regulation</keyword>
<dbReference type="GO" id="GO:0003700">
    <property type="term" value="F:DNA-binding transcription factor activity"/>
    <property type="evidence" value="ECO:0007669"/>
    <property type="project" value="InterPro"/>
</dbReference>
<dbReference type="CDD" id="cd07377">
    <property type="entry name" value="WHTH_GntR"/>
    <property type="match status" value="1"/>
</dbReference>
<evidence type="ECO:0000313" key="5">
    <source>
        <dbReference type="EMBL" id="THJ68744.1"/>
    </source>
</evidence>
<name>A0A4S5EAN0_9MICC</name>
<dbReference type="AlphaFoldDB" id="A0A4S5EAN0"/>
<dbReference type="InterPro" id="IPR036388">
    <property type="entry name" value="WH-like_DNA-bd_sf"/>
</dbReference>
<dbReference type="SMART" id="SM00345">
    <property type="entry name" value="HTH_GNTR"/>
    <property type="match status" value="1"/>
</dbReference>
<gene>
    <name evidence="5" type="ORF">E8P82_02275</name>
</gene>
<keyword evidence="2" id="KW-0238">DNA-binding</keyword>
<dbReference type="Proteomes" id="UP000305233">
    <property type="component" value="Unassembled WGS sequence"/>
</dbReference>
<sequence length="125" mass="13759">MDQGGSVFTEDSPIYQQLATQIADDVVAGTYPEDAAVPSSNEFATFLHMNPATAGKALNVLVEQGILYKKRGVGMFVSPGARSQLLKQRRTDFPQQYVRPLIREARAVGIDPVELAEMIKEEYTP</sequence>
<dbReference type="Gene3D" id="1.10.10.10">
    <property type="entry name" value="Winged helix-like DNA-binding domain superfamily/Winged helix DNA-binding domain"/>
    <property type="match status" value="1"/>
</dbReference>
<dbReference type="PANTHER" id="PTHR38445:SF10">
    <property type="entry name" value="GNTR-FAMILY TRANSCRIPTIONAL REGULATOR"/>
    <property type="match status" value="1"/>
</dbReference>